<evidence type="ECO:0000313" key="3">
    <source>
        <dbReference type="Proteomes" id="UP001447188"/>
    </source>
</evidence>
<gene>
    <name evidence="2" type="ORF">Q9L58_005804</name>
</gene>
<sequence>MNPSVLSLLLFAIPALMAALPTLPLPFIQRNIPTTAEPQSARLALSPSTLPVICSTSTTSPTTLALQTALTLFTATCNPSTPLQVDRSKACINLITTDTVIIDLCGWSAEITCAGAEQAVQSVLDNCASVGNNDRVTAAGEVEWGGSVVRVQRVIRTT</sequence>
<keyword evidence="3" id="KW-1185">Reference proteome</keyword>
<feature type="chain" id="PRO_5046972097" evidence="1">
    <location>
        <begin position="19"/>
        <end position="158"/>
    </location>
</feature>
<organism evidence="2 3">
    <name type="scientific">Discina gigas</name>
    <dbReference type="NCBI Taxonomy" id="1032678"/>
    <lineage>
        <taxon>Eukaryota</taxon>
        <taxon>Fungi</taxon>
        <taxon>Dikarya</taxon>
        <taxon>Ascomycota</taxon>
        <taxon>Pezizomycotina</taxon>
        <taxon>Pezizomycetes</taxon>
        <taxon>Pezizales</taxon>
        <taxon>Discinaceae</taxon>
        <taxon>Discina</taxon>
    </lineage>
</organism>
<evidence type="ECO:0000313" key="2">
    <source>
        <dbReference type="EMBL" id="KAL0635238.1"/>
    </source>
</evidence>
<evidence type="ECO:0000256" key="1">
    <source>
        <dbReference type="SAM" id="SignalP"/>
    </source>
</evidence>
<proteinExistence type="predicted"/>
<accession>A0ABR3GHB1</accession>
<dbReference type="Proteomes" id="UP001447188">
    <property type="component" value="Unassembled WGS sequence"/>
</dbReference>
<comment type="caution">
    <text evidence="2">The sequence shown here is derived from an EMBL/GenBank/DDBJ whole genome shotgun (WGS) entry which is preliminary data.</text>
</comment>
<reference evidence="2 3" key="1">
    <citation type="submission" date="2024-02" db="EMBL/GenBank/DDBJ databases">
        <title>Discinaceae phylogenomics.</title>
        <authorList>
            <person name="Dirks A.C."/>
            <person name="James T.Y."/>
        </authorList>
    </citation>
    <scope>NUCLEOTIDE SEQUENCE [LARGE SCALE GENOMIC DNA]</scope>
    <source>
        <strain evidence="2 3">ACD0624</strain>
    </source>
</reference>
<feature type="signal peptide" evidence="1">
    <location>
        <begin position="1"/>
        <end position="18"/>
    </location>
</feature>
<keyword evidence="1" id="KW-0732">Signal</keyword>
<name>A0ABR3GHB1_9PEZI</name>
<dbReference type="EMBL" id="JBBBZM010000074">
    <property type="protein sequence ID" value="KAL0635238.1"/>
    <property type="molecule type" value="Genomic_DNA"/>
</dbReference>
<protein>
    <submittedName>
        <fullName evidence="2">Uncharacterized protein</fullName>
    </submittedName>
</protein>